<comment type="caution">
    <text evidence="1">The sequence shown here is derived from an EMBL/GenBank/DDBJ whole genome shotgun (WGS) entry which is preliminary data.</text>
</comment>
<evidence type="ECO:0008006" key="3">
    <source>
        <dbReference type="Google" id="ProtNLM"/>
    </source>
</evidence>
<evidence type="ECO:0000313" key="2">
    <source>
        <dbReference type="Proteomes" id="UP001500279"/>
    </source>
</evidence>
<dbReference type="Pfam" id="PF11949">
    <property type="entry name" value="DUF3466"/>
    <property type="match status" value="1"/>
</dbReference>
<dbReference type="EMBL" id="BAAAEW010000006">
    <property type="protein sequence ID" value="GAA0746037.1"/>
    <property type="molecule type" value="Genomic_DNA"/>
</dbReference>
<dbReference type="NCBIfam" id="TIGR02913">
    <property type="entry name" value="HAF_rpt"/>
    <property type="match status" value="2"/>
</dbReference>
<dbReference type="Proteomes" id="UP001500279">
    <property type="component" value="Unassembled WGS sequence"/>
</dbReference>
<evidence type="ECO:0000313" key="1">
    <source>
        <dbReference type="EMBL" id="GAA0746037.1"/>
    </source>
</evidence>
<dbReference type="InterPro" id="IPR022562">
    <property type="entry name" value="DUF3466"/>
</dbReference>
<dbReference type="InterPro" id="IPR014262">
    <property type="entry name" value="HAF_rpt"/>
</dbReference>
<gene>
    <name evidence="1" type="ORF">GCM10009107_13130</name>
</gene>
<organism evidence="1 2">
    <name type="scientific">Ideonella azotifigens</name>
    <dbReference type="NCBI Taxonomy" id="513160"/>
    <lineage>
        <taxon>Bacteria</taxon>
        <taxon>Pseudomonadati</taxon>
        <taxon>Pseudomonadota</taxon>
        <taxon>Betaproteobacteria</taxon>
        <taxon>Burkholderiales</taxon>
        <taxon>Sphaerotilaceae</taxon>
        <taxon>Ideonella</taxon>
    </lineage>
</organism>
<name>A0ABN1JT29_9BURK</name>
<protein>
    <recommendedName>
        <fullName evidence="3">HAF repeat-containing protein</fullName>
    </recommendedName>
</protein>
<accession>A0ABN1JT29</accession>
<proteinExistence type="predicted"/>
<reference evidence="1 2" key="1">
    <citation type="journal article" date="2019" name="Int. J. Syst. Evol. Microbiol.">
        <title>The Global Catalogue of Microorganisms (GCM) 10K type strain sequencing project: providing services to taxonomists for standard genome sequencing and annotation.</title>
        <authorList>
            <consortium name="The Broad Institute Genomics Platform"/>
            <consortium name="The Broad Institute Genome Sequencing Center for Infectious Disease"/>
            <person name="Wu L."/>
            <person name="Ma J."/>
        </authorList>
    </citation>
    <scope>NUCLEOTIDE SEQUENCE [LARGE SCALE GENOMIC DNA]</scope>
    <source>
        <strain evidence="1 2">JCM 15503</strain>
    </source>
</reference>
<sequence length="341" mass="35017">MAMSFALPAQAATYTAQRVKLTHDIGAGCNVAGINDAGQLSGGCFTADELFSVGSVTEAKGKKPTDFGLLGGIDSYGYDINNNGVVVGEATLPGDVIYHAVLRKPGDAGLTDLGTLGGSYAYAAGINDNGQIVGYSYTADDAQGQIFVASLADTRLVNLGAVNDVTSSTPVGINGKGVIAGYGYTAASPNYTHAFYAKPPKYKFIDLGTLGGAISLATAISDNGLVVGYSKIDSSSFRRAFIADINQGGVMKDLGTPAGLNTRAYGVNNHGQVVGSYLLADGVTYAPFMCSGDCSDFVDLNTVTGGLPEGVLLTSARIINKKGRIVAHGSDGYAYLLTPQQ</sequence>
<keyword evidence="2" id="KW-1185">Reference proteome</keyword>